<gene>
    <name evidence="5" type="ORF">EXU30_02755</name>
</gene>
<dbReference type="OrthoDB" id="359268at2"/>
<dbReference type="GO" id="GO:0010181">
    <property type="term" value="F:FMN binding"/>
    <property type="evidence" value="ECO:0007669"/>
    <property type="project" value="InterPro"/>
</dbReference>
<evidence type="ECO:0000256" key="2">
    <source>
        <dbReference type="ARBA" id="ARBA00022643"/>
    </source>
</evidence>
<dbReference type="SUPFAM" id="SSF52218">
    <property type="entry name" value="Flavoproteins"/>
    <property type="match status" value="1"/>
</dbReference>
<name>A0A411PDX4_9GAMM</name>
<organism evidence="5 6">
    <name type="scientific">Shewanella maritima</name>
    <dbReference type="NCBI Taxonomy" id="2520507"/>
    <lineage>
        <taxon>Bacteria</taxon>
        <taxon>Pseudomonadati</taxon>
        <taxon>Pseudomonadota</taxon>
        <taxon>Gammaproteobacteria</taxon>
        <taxon>Alteromonadales</taxon>
        <taxon>Shewanellaceae</taxon>
        <taxon>Shewanella</taxon>
    </lineage>
</organism>
<dbReference type="PANTHER" id="PTHR19384">
    <property type="entry name" value="NITRIC OXIDE SYNTHASE-RELATED"/>
    <property type="match status" value="1"/>
</dbReference>
<evidence type="ECO:0000256" key="1">
    <source>
        <dbReference type="ARBA" id="ARBA00022630"/>
    </source>
</evidence>
<feature type="domain" description="Flavodoxin-like" evidence="4">
    <location>
        <begin position="4"/>
        <end position="145"/>
    </location>
</feature>
<keyword evidence="6" id="KW-1185">Reference proteome</keyword>
<evidence type="ECO:0000313" key="6">
    <source>
        <dbReference type="Proteomes" id="UP000291106"/>
    </source>
</evidence>
<dbReference type="GO" id="GO:0050660">
    <property type="term" value="F:flavin adenine dinucleotide binding"/>
    <property type="evidence" value="ECO:0007669"/>
    <property type="project" value="TreeGrafter"/>
</dbReference>
<dbReference type="PROSITE" id="PS50902">
    <property type="entry name" value="FLAVODOXIN_LIKE"/>
    <property type="match status" value="1"/>
</dbReference>
<dbReference type="Pfam" id="PF00258">
    <property type="entry name" value="Flavodoxin_1"/>
    <property type="match status" value="1"/>
</dbReference>
<keyword evidence="1" id="KW-0285">Flavoprotein</keyword>
<dbReference type="Proteomes" id="UP000291106">
    <property type="component" value="Chromosome"/>
</dbReference>
<dbReference type="InterPro" id="IPR008254">
    <property type="entry name" value="Flavodoxin/NO_synth"/>
</dbReference>
<dbReference type="NCBIfam" id="NF005989">
    <property type="entry name" value="PRK08105.1"/>
    <property type="match status" value="1"/>
</dbReference>
<evidence type="ECO:0000313" key="5">
    <source>
        <dbReference type="EMBL" id="QBF81731.1"/>
    </source>
</evidence>
<dbReference type="KEGG" id="smai:EXU30_02755"/>
<dbReference type="AlphaFoldDB" id="A0A411PDX4"/>
<dbReference type="GO" id="GO:0016491">
    <property type="term" value="F:oxidoreductase activity"/>
    <property type="evidence" value="ECO:0007669"/>
    <property type="project" value="TreeGrafter"/>
</dbReference>
<keyword evidence="3" id="KW-0813">Transport</keyword>
<dbReference type="RefSeq" id="WP_130597705.1">
    <property type="nucleotide sequence ID" value="NZ_CP036200.1"/>
</dbReference>
<evidence type="ECO:0000259" key="4">
    <source>
        <dbReference type="PROSITE" id="PS50902"/>
    </source>
</evidence>
<dbReference type="EMBL" id="CP036200">
    <property type="protein sequence ID" value="QBF81731.1"/>
    <property type="molecule type" value="Genomic_DNA"/>
</dbReference>
<dbReference type="GO" id="GO:0005829">
    <property type="term" value="C:cytosol"/>
    <property type="evidence" value="ECO:0007669"/>
    <property type="project" value="TreeGrafter"/>
</dbReference>
<dbReference type="Gene3D" id="3.40.50.360">
    <property type="match status" value="1"/>
</dbReference>
<accession>A0A411PDX4</accession>
<sequence>MQTVNIVYGTVYGAAQFTAETINTAIADLGYTARLLHPVDLASFTPPQDELLIIVSSTTGQGDLPDDILPWFSQLQSQAPYSPKLRFSIVGLGDSSYENFCGAADQLEELFIELGAQALTETLKIDACETMEPEQEASQWISVWHGAAQSLDAA</sequence>
<proteinExistence type="predicted"/>
<protein>
    <submittedName>
        <fullName evidence="5">Flavodoxin</fullName>
    </submittedName>
</protein>
<evidence type="ECO:0000256" key="3">
    <source>
        <dbReference type="ARBA" id="ARBA00022982"/>
    </source>
</evidence>
<dbReference type="InterPro" id="IPR001094">
    <property type="entry name" value="Flavdoxin-like"/>
</dbReference>
<dbReference type="InterPro" id="IPR029039">
    <property type="entry name" value="Flavoprotein-like_sf"/>
</dbReference>
<keyword evidence="3" id="KW-0249">Electron transport</keyword>
<dbReference type="PRINTS" id="PR00369">
    <property type="entry name" value="FLAVODOXIN"/>
</dbReference>
<keyword evidence="2" id="KW-0288">FMN</keyword>
<reference evidence="5 6" key="1">
    <citation type="submission" date="2019-02" db="EMBL/GenBank/DDBJ databases">
        <title>Shewanella sp. D4-2 isolated from Dokdo Island.</title>
        <authorList>
            <person name="Baek K."/>
        </authorList>
    </citation>
    <scope>NUCLEOTIDE SEQUENCE [LARGE SCALE GENOMIC DNA]</scope>
    <source>
        <strain evidence="5 6">D4-2</strain>
    </source>
</reference>